<name>A0A9X3MV39_9ACTN</name>
<dbReference type="InterPro" id="IPR050312">
    <property type="entry name" value="IolE/XylAMocC-like"/>
</dbReference>
<dbReference type="RefSeq" id="WP_270042301.1">
    <property type="nucleotide sequence ID" value="NZ_JAPDOD010000022.1"/>
</dbReference>
<dbReference type="SUPFAM" id="SSF51658">
    <property type="entry name" value="Xylose isomerase-like"/>
    <property type="match status" value="1"/>
</dbReference>
<dbReference type="AlphaFoldDB" id="A0A9X3MV39"/>
<reference evidence="2" key="1">
    <citation type="submission" date="2022-10" db="EMBL/GenBank/DDBJ databases">
        <title>The WGS of Solirubrobacter ginsenosidimutans DSM 21036.</title>
        <authorList>
            <person name="Jiang Z."/>
        </authorList>
    </citation>
    <scope>NUCLEOTIDE SEQUENCE</scope>
    <source>
        <strain evidence="2">DSM 21036</strain>
    </source>
</reference>
<organism evidence="2 3">
    <name type="scientific">Solirubrobacter ginsenosidimutans</name>
    <dbReference type="NCBI Taxonomy" id="490573"/>
    <lineage>
        <taxon>Bacteria</taxon>
        <taxon>Bacillati</taxon>
        <taxon>Actinomycetota</taxon>
        <taxon>Thermoleophilia</taxon>
        <taxon>Solirubrobacterales</taxon>
        <taxon>Solirubrobacteraceae</taxon>
        <taxon>Solirubrobacter</taxon>
    </lineage>
</organism>
<dbReference type="GO" id="GO:0016853">
    <property type="term" value="F:isomerase activity"/>
    <property type="evidence" value="ECO:0007669"/>
    <property type="project" value="UniProtKB-KW"/>
</dbReference>
<dbReference type="PANTHER" id="PTHR12110:SF41">
    <property type="entry name" value="INOSOSE DEHYDRATASE"/>
    <property type="match status" value="1"/>
</dbReference>
<feature type="domain" description="Xylose isomerase-like TIM barrel" evidence="1">
    <location>
        <begin position="107"/>
        <end position="259"/>
    </location>
</feature>
<gene>
    <name evidence="2" type="ORF">OM076_22495</name>
</gene>
<evidence type="ECO:0000313" key="3">
    <source>
        <dbReference type="Proteomes" id="UP001149140"/>
    </source>
</evidence>
<dbReference type="EMBL" id="JAPDOD010000022">
    <property type="protein sequence ID" value="MDA0163060.1"/>
    <property type="molecule type" value="Genomic_DNA"/>
</dbReference>
<keyword evidence="2" id="KW-0413">Isomerase</keyword>
<comment type="caution">
    <text evidence="2">The sequence shown here is derived from an EMBL/GenBank/DDBJ whole genome shotgun (WGS) entry which is preliminary data.</text>
</comment>
<dbReference type="Proteomes" id="UP001149140">
    <property type="component" value="Unassembled WGS sequence"/>
</dbReference>
<dbReference type="Pfam" id="PF01261">
    <property type="entry name" value="AP_endonuc_2"/>
    <property type="match status" value="1"/>
</dbReference>
<evidence type="ECO:0000259" key="1">
    <source>
        <dbReference type="Pfam" id="PF01261"/>
    </source>
</evidence>
<evidence type="ECO:0000313" key="2">
    <source>
        <dbReference type="EMBL" id="MDA0163060.1"/>
    </source>
</evidence>
<proteinExistence type="predicted"/>
<accession>A0A9X3MV39</accession>
<keyword evidence="3" id="KW-1185">Reference proteome</keyword>
<dbReference type="PANTHER" id="PTHR12110">
    <property type="entry name" value="HYDROXYPYRUVATE ISOMERASE"/>
    <property type="match status" value="1"/>
</dbReference>
<dbReference type="Gene3D" id="3.20.20.150">
    <property type="entry name" value="Divalent-metal-dependent TIM barrel enzymes"/>
    <property type="match status" value="1"/>
</dbReference>
<protein>
    <submittedName>
        <fullName evidence="2">Sugar phosphate isomerase/epimerase</fullName>
    </submittedName>
</protein>
<dbReference type="InterPro" id="IPR013022">
    <property type="entry name" value="Xyl_isomerase-like_TIM-brl"/>
</dbReference>
<sequence length="288" mass="31438">MKVANAPLSYGAFEMTVGTEFPVPHPRLVLEAMVAAGYEGTELGPPGYLGDEDLRGLTMVGGFIQIPFTDPDASFTELHATLDRFGDHRHARPVLCDAGGPERIANPGRGGEDPSLALDDAGWRRLIDGIERAADTIRERDFEPVFHHHTSTYVESVAEIEKLLEYTDVDLLLDCAHLVVAGGDPVQAISDWGERIQAIHIKDVRLDVLQAVKAARADTLTAWRSGLFCALGQGNVDLAGFCRGVEAIGYDGWVVVEQDRVLASAADFAFAQHDQIANRHWLRDNAGW</sequence>
<dbReference type="InterPro" id="IPR036237">
    <property type="entry name" value="Xyl_isomerase-like_sf"/>
</dbReference>